<evidence type="ECO:0000256" key="1">
    <source>
        <dbReference type="SAM" id="MobiDB-lite"/>
    </source>
</evidence>
<keyword evidence="3" id="KW-1185">Reference proteome</keyword>
<gene>
    <name evidence="2" type="ORF">OCU04_009807</name>
</gene>
<evidence type="ECO:0000313" key="2">
    <source>
        <dbReference type="EMBL" id="KAJ8062026.1"/>
    </source>
</evidence>
<name>A0A9X0DFW4_9HELO</name>
<evidence type="ECO:0000313" key="3">
    <source>
        <dbReference type="Proteomes" id="UP001152300"/>
    </source>
</evidence>
<reference evidence="2" key="1">
    <citation type="submission" date="2022-11" db="EMBL/GenBank/DDBJ databases">
        <title>Genome Resource of Sclerotinia nivalis Strain SnTB1, a Plant Pathogen Isolated from American Ginseng.</title>
        <authorList>
            <person name="Fan S."/>
        </authorList>
    </citation>
    <scope>NUCLEOTIDE SEQUENCE</scope>
    <source>
        <strain evidence="2">SnTB1</strain>
    </source>
</reference>
<dbReference type="Proteomes" id="UP001152300">
    <property type="component" value="Unassembled WGS sequence"/>
</dbReference>
<dbReference type="EMBL" id="JAPEIS010000011">
    <property type="protein sequence ID" value="KAJ8062026.1"/>
    <property type="molecule type" value="Genomic_DNA"/>
</dbReference>
<dbReference type="OrthoDB" id="9486248at2759"/>
<comment type="caution">
    <text evidence="2">The sequence shown here is derived from an EMBL/GenBank/DDBJ whole genome shotgun (WGS) entry which is preliminary data.</text>
</comment>
<dbReference type="AlphaFoldDB" id="A0A9X0DFW4"/>
<proteinExistence type="predicted"/>
<organism evidence="2 3">
    <name type="scientific">Sclerotinia nivalis</name>
    <dbReference type="NCBI Taxonomy" id="352851"/>
    <lineage>
        <taxon>Eukaryota</taxon>
        <taxon>Fungi</taxon>
        <taxon>Dikarya</taxon>
        <taxon>Ascomycota</taxon>
        <taxon>Pezizomycotina</taxon>
        <taxon>Leotiomycetes</taxon>
        <taxon>Helotiales</taxon>
        <taxon>Sclerotiniaceae</taxon>
        <taxon>Sclerotinia</taxon>
    </lineage>
</organism>
<feature type="region of interest" description="Disordered" evidence="1">
    <location>
        <begin position="1"/>
        <end position="38"/>
    </location>
</feature>
<protein>
    <submittedName>
        <fullName evidence="2">Uncharacterized protein</fullName>
    </submittedName>
</protein>
<sequence length="68" mass="7865">MGKRDDTVKQDGVGKPDDIGKWDDMGKPDDMGKRDDTVKQDDIGRRWYEQAMVWAGRMVNGMSMRKRC</sequence>
<accession>A0A9X0DFW4</accession>